<feature type="transmembrane region" description="Helical" evidence="2">
    <location>
        <begin position="431"/>
        <end position="451"/>
    </location>
</feature>
<feature type="transmembrane region" description="Helical" evidence="2">
    <location>
        <begin position="263"/>
        <end position="281"/>
    </location>
</feature>
<feature type="transmembrane region" description="Helical" evidence="2">
    <location>
        <begin position="457"/>
        <end position="486"/>
    </location>
</feature>
<dbReference type="EMBL" id="BDGX01000009">
    <property type="protein sequence ID" value="GAV48212.1"/>
    <property type="molecule type" value="Genomic_DNA"/>
</dbReference>
<accession>A0A1Q2ZXI8</accession>
<organism evidence="3 4">
    <name type="scientific">Zygosaccharomyces rouxii</name>
    <dbReference type="NCBI Taxonomy" id="4956"/>
    <lineage>
        <taxon>Eukaryota</taxon>
        <taxon>Fungi</taxon>
        <taxon>Dikarya</taxon>
        <taxon>Ascomycota</taxon>
        <taxon>Saccharomycotina</taxon>
        <taxon>Saccharomycetes</taxon>
        <taxon>Saccharomycetales</taxon>
        <taxon>Saccharomycetaceae</taxon>
        <taxon>Zygosaccharomyces</taxon>
    </lineage>
</organism>
<feature type="compositionally biased region" description="Polar residues" evidence="1">
    <location>
        <begin position="133"/>
        <end position="146"/>
    </location>
</feature>
<feature type="compositionally biased region" description="Polar residues" evidence="1">
    <location>
        <begin position="88"/>
        <end position="111"/>
    </location>
</feature>
<dbReference type="OrthoDB" id="5382797at2759"/>
<keyword evidence="2" id="KW-1133">Transmembrane helix</keyword>
<feature type="transmembrane region" description="Helical" evidence="2">
    <location>
        <begin position="398"/>
        <end position="419"/>
    </location>
</feature>
<feature type="region of interest" description="Disordered" evidence="1">
    <location>
        <begin position="1"/>
        <end position="210"/>
    </location>
</feature>
<dbReference type="AlphaFoldDB" id="A0A1Q2ZXI8"/>
<feature type="transmembrane region" description="Helical" evidence="2">
    <location>
        <begin position="293"/>
        <end position="314"/>
    </location>
</feature>
<keyword evidence="2" id="KW-0472">Membrane</keyword>
<reference evidence="3 4" key="1">
    <citation type="submission" date="2016-08" db="EMBL/GenBank/DDBJ databases">
        <title>Draft genome sequence of allopolyploid Zygosaccharomyces rouxii.</title>
        <authorList>
            <person name="Watanabe J."/>
            <person name="Uehara K."/>
            <person name="Mogi Y."/>
            <person name="Tsukioka Y."/>
        </authorList>
    </citation>
    <scope>NUCLEOTIDE SEQUENCE [LARGE SCALE GENOMIC DNA]</scope>
    <source>
        <strain evidence="3 4">NBRC 110957</strain>
    </source>
</reference>
<evidence type="ECO:0000313" key="4">
    <source>
        <dbReference type="Proteomes" id="UP000187013"/>
    </source>
</evidence>
<proteinExistence type="predicted"/>
<feature type="compositionally biased region" description="Low complexity" evidence="1">
    <location>
        <begin position="112"/>
        <end position="132"/>
    </location>
</feature>
<feature type="compositionally biased region" description="Polar residues" evidence="1">
    <location>
        <begin position="58"/>
        <end position="72"/>
    </location>
</feature>
<dbReference type="Proteomes" id="UP000187013">
    <property type="component" value="Unassembled WGS sequence"/>
</dbReference>
<comment type="caution">
    <text evidence="3">The sequence shown here is derived from an EMBL/GenBank/DDBJ whole genome shotgun (WGS) entry which is preliminary data.</text>
</comment>
<feature type="compositionally biased region" description="Pro residues" evidence="1">
    <location>
        <begin position="191"/>
        <end position="203"/>
    </location>
</feature>
<sequence>MDQFSQSFEIPEEKHHDHSPPSSTPIMNSIEEEENTLEPPNFPQPPGFHTPLAKSEPGFNSASSSAQKSGLQSPILPQPPQAFYASYEGNNSSSSLIYNPSFTFGNVNTGSPTPAQAPQTPQQQQLRPPTLTGSQSSATKQSNRQSRYIPGPKLAPPTTRTRSPTRSSSPDARLKRSSRPSSALFEAPFNLAPPPSMQSPPPSASSSNTRTMFRKGHRYKHSSVSMNFFQEPEVKIPLSIAKSLPIPDLNDLIKNFSWPRAHFQLFLTFIQLCMCLLVFQLGHHNSWSNFGTLSHFIAYDVIGSIAIIFVENLSQFEVWYTGTITYPFGLNRIEVLISFSLAVSLCFVGLDLLFHIVEECIVLFVELDNKNHEEIASQIPHSHHGANNHFSQDSNFALWYPVLTINLLISAVSLYKIFYANKYSKLKTKNPIITITYTLYLLLYPSLVGYLSAISDYLAAAFIAAIILFHGMTIAEWTSTILLLGFSTTTLPKPHFLGDTLGESSQQEDQLDTMVRKRSVSGISLAENNTLLQKRNRSWFPWTGSSKIGPNDDTTVLKSMMKEEIEKLPEFLTKCSLHYDKFFVTKVSFNLYVVLVNVTLRGGSDSDELNLRLAVDKCIQRILPNAETTVEIDRI</sequence>
<evidence type="ECO:0000313" key="3">
    <source>
        <dbReference type="EMBL" id="GAV48212.1"/>
    </source>
</evidence>
<evidence type="ECO:0000256" key="2">
    <source>
        <dbReference type="SAM" id="Phobius"/>
    </source>
</evidence>
<feature type="compositionally biased region" description="Low complexity" evidence="1">
    <location>
        <begin position="156"/>
        <end position="170"/>
    </location>
</feature>
<protein>
    <recommendedName>
        <fullName evidence="5">Protein ZRG17</fullName>
    </recommendedName>
</protein>
<name>A0A1Q2ZXI8_ZYGRO</name>
<gene>
    <name evidence="3" type="ORF">ZYGR_0I05090</name>
</gene>
<evidence type="ECO:0000256" key="1">
    <source>
        <dbReference type="SAM" id="MobiDB-lite"/>
    </source>
</evidence>
<dbReference type="eggNOG" id="ENOG502QV77">
    <property type="taxonomic scope" value="Eukaryota"/>
</dbReference>
<evidence type="ECO:0008006" key="5">
    <source>
        <dbReference type="Google" id="ProtNLM"/>
    </source>
</evidence>
<feature type="transmembrane region" description="Helical" evidence="2">
    <location>
        <begin position="335"/>
        <end position="357"/>
    </location>
</feature>
<keyword evidence="2" id="KW-0812">Transmembrane</keyword>